<comment type="similarity">
    <text evidence="2">Belongs to the terpene synthase family.</text>
</comment>
<dbReference type="Pfam" id="PF19086">
    <property type="entry name" value="Terpene_syn_C_2"/>
    <property type="match status" value="1"/>
</dbReference>
<feature type="region of interest" description="Disordered" evidence="3">
    <location>
        <begin position="1"/>
        <end position="20"/>
    </location>
</feature>
<evidence type="ECO:0000256" key="2">
    <source>
        <dbReference type="RuleBase" id="RU366034"/>
    </source>
</evidence>
<evidence type="ECO:0000313" key="5">
    <source>
        <dbReference type="Proteomes" id="UP001500037"/>
    </source>
</evidence>
<comment type="caution">
    <text evidence="4">The sequence shown here is derived from an EMBL/GenBank/DDBJ whole genome shotgun (WGS) entry which is preliminary data.</text>
</comment>
<sequence length="316" mass="35446">MSDATTLDLPYPHRRNPHRPAAAVQHDAWLQRHAMLGSALTPEGYARWDVPGLAALSYPDCTAEELALATDLMGFYFLFDDQFDGPIGRHPRQVAVVCDQLTAVLHGTPAPDDSPCARAFEDLWQRISRGMSERWRARATYNWECYFASHPAEAAGRRGGLPPDRETYLILRRGTAAMESVLDMVERLGRFEVAPAAFHSPPLRQLRQLAADIPSLSNDIRSYPQEAPRGDVNNLVMIVQHERGCSLEEAGSVVLAEAQHMVDRYARLVDELPRTYRELELGPDQSRTAQRYADGLTAWLSGYLSWESGTGRYQPE</sequence>
<dbReference type="RefSeq" id="WP_344445853.1">
    <property type="nucleotide sequence ID" value="NZ_BAAALF010000191.1"/>
</dbReference>
<dbReference type="InterPro" id="IPR008949">
    <property type="entry name" value="Isoprenoid_synthase_dom_sf"/>
</dbReference>
<comment type="cofactor">
    <cofactor evidence="2">
        <name>Mg(2+)</name>
        <dbReference type="ChEBI" id="CHEBI:18420"/>
    </cofactor>
</comment>
<dbReference type="PANTHER" id="PTHR35201">
    <property type="entry name" value="TERPENE SYNTHASE"/>
    <property type="match status" value="1"/>
</dbReference>
<organism evidence="4 5">
    <name type="scientific">Kitasatospora nipponensis</name>
    <dbReference type="NCBI Taxonomy" id="258049"/>
    <lineage>
        <taxon>Bacteria</taxon>
        <taxon>Bacillati</taxon>
        <taxon>Actinomycetota</taxon>
        <taxon>Actinomycetes</taxon>
        <taxon>Kitasatosporales</taxon>
        <taxon>Streptomycetaceae</taxon>
        <taxon>Kitasatospora</taxon>
    </lineage>
</organism>
<dbReference type="InterPro" id="IPR034686">
    <property type="entry name" value="Terpene_cyclase-like_2"/>
</dbReference>
<dbReference type="EMBL" id="BAAALF010000191">
    <property type="protein sequence ID" value="GAA1268409.1"/>
    <property type="molecule type" value="Genomic_DNA"/>
</dbReference>
<protein>
    <recommendedName>
        <fullName evidence="2">Terpene synthase</fullName>
        <ecNumber evidence="2">4.2.3.-</ecNumber>
    </recommendedName>
</protein>
<proteinExistence type="inferred from homology"/>
<evidence type="ECO:0000313" key="4">
    <source>
        <dbReference type="EMBL" id="GAA1268409.1"/>
    </source>
</evidence>
<dbReference type="Gene3D" id="1.10.600.10">
    <property type="entry name" value="Farnesyl Diphosphate Synthase"/>
    <property type="match status" value="1"/>
</dbReference>
<reference evidence="4 5" key="1">
    <citation type="journal article" date="2019" name="Int. J. Syst. Evol. Microbiol.">
        <title>The Global Catalogue of Microorganisms (GCM) 10K type strain sequencing project: providing services to taxonomists for standard genome sequencing and annotation.</title>
        <authorList>
            <consortium name="The Broad Institute Genomics Platform"/>
            <consortium name="The Broad Institute Genome Sequencing Center for Infectious Disease"/>
            <person name="Wu L."/>
            <person name="Ma J."/>
        </authorList>
    </citation>
    <scope>NUCLEOTIDE SEQUENCE [LARGE SCALE GENOMIC DNA]</scope>
    <source>
        <strain evidence="4 5">JCM 13004</strain>
    </source>
</reference>
<keyword evidence="5" id="KW-1185">Reference proteome</keyword>
<accession>A0ABN1WXW2</accession>
<keyword evidence="2" id="KW-0460">Magnesium</keyword>
<dbReference type="EC" id="4.2.3.-" evidence="2"/>
<dbReference type="PANTHER" id="PTHR35201:SF4">
    <property type="entry name" value="BETA-PINACENE SYNTHASE-RELATED"/>
    <property type="match status" value="1"/>
</dbReference>
<keyword evidence="2" id="KW-0479">Metal-binding</keyword>
<dbReference type="SFLD" id="SFLDS00005">
    <property type="entry name" value="Isoprenoid_Synthase_Type_I"/>
    <property type="match status" value="1"/>
</dbReference>
<name>A0ABN1WXW2_9ACTN</name>
<dbReference type="SUPFAM" id="SSF48576">
    <property type="entry name" value="Terpenoid synthases"/>
    <property type="match status" value="1"/>
</dbReference>
<evidence type="ECO:0000256" key="3">
    <source>
        <dbReference type="SAM" id="MobiDB-lite"/>
    </source>
</evidence>
<dbReference type="Proteomes" id="UP001500037">
    <property type="component" value="Unassembled WGS sequence"/>
</dbReference>
<dbReference type="SFLD" id="SFLDG01020">
    <property type="entry name" value="Terpene_Cyclase_Like_2"/>
    <property type="match status" value="1"/>
</dbReference>
<evidence type="ECO:0000256" key="1">
    <source>
        <dbReference type="ARBA" id="ARBA00023239"/>
    </source>
</evidence>
<keyword evidence="1 2" id="KW-0456">Lyase</keyword>
<gene>
    <name evidence="4" type="ORF">GCM10009665_66320</name>
</gene>